<name>I7BJT9_MYCHA</name>
<keyword evidence="1" id="KW-0812">Transmembrane</keyword>
<proteinExistence type="predicted"/>
<feature type="transmembrane region" description="Helical" evidence="1">
    <location>
        <begin position="6"/>
        <end position="28"/>
    </location>
</feature>
<evidence type="ECO:0000313" key="2">
    <source>
        <dbReference type="EMBL" id="AFO52133.1"/>
    </source>
</evidence>
<dbReference type="KEGG" id="mhl:MHLP_02765"/>
<dbReference type="HOGENOM" id="CLU_2917668_0_0_14"/>
<keyword evidence="3" id="KW-1185">Reference proteome</keyword>
<dbReference type="PATRIC" id="fig|1212765.3.peg.623"/>
<gene>
    <name evidence="2" type="ordered locus">MHLP_02765</name>
</gene>
<keyword evidence="1" id="KW-0472">Membrane</keyword>
<reference evidence="2 3" key="1">
    <citation type="journal article" date="2012" name="J. Bacteriol.">
        <title>Genome Sequence of "Candidatus Mycoplasma haemolamae" Strain Purdue, a Red Blood Cell Pathogen of Alpacas (Vicugna pacos) and Llamas (Lama glama).</title>
        <authorList>
            <person name="Guimaraes A.M."/>
            <person name="Toth B."/>
            <person name="Santos A.P."/>
            <person name="do Nascimento N.C."/>
            <person name="Kritchevsky J.E."/>
            <person name="Messick J.B."/>
        </authorList>
    </citation>
    <scope>NUCLEOTIDE SEQUENCE [LARGE SCALE GENOMIC DNA]</scope>
    <source>
        <strain evidence="2 3">Purdue</strain>
    </source>
</reference>
<organism evidence="2 3">
    <name type="scientific">Mycoplasma haematolamae (strain Purdue)</name>
    <dbReference type="NCBI Taxonomy" id="1212765"/>
    <lineage>
        <taxon>Bacteria</taxon>
        <taxon>Bacillati</taxon>
        <taxon>Mycoplasmatota</taxon>
        <taxon>Mollicutes</taxon>
        <taxon>Mycoplasmataceae</taxon>
        <taxon>Mycoplasma</taxon>
    </lineage>
</organism>
<protein>
    <submittedName>
        <fullName evidence="2">Uncharacterized protein</fullName>
    </submittedName>
</protein>
<reference evidence="3" key="2">
    <citation type="submission" date="2012-07" db="EMBL/GenBank/DDBJ databases">
        <title>Complete genome sequence of 'Candidatus Mycoplasma haemolamae'.</title>
        <authorList>
            <person name="Guimaraes A.M.S."/>
            <person name="Toth B."/>
            <person name="Santos A.P."/>
            <person name="Nascimento N.C."/>
            <person name="Sojka J.E."/>
            <person name="Messick J.B."/>
        </authorList>
    </citation>
    <scope>NUCLEOTIDE SEQUENCE [LARGE SCALE GENOMIC DNA]</scope>
    <source>
        <strain evidence="3">Purdue</strain>
    </source>
</reference>
<dbReference type="STRING" id="1212765.MHLP_02765"/>
<dbReference type="EMBL" id="CP003731">
    <property type="protein sequence ID" value="AFO52133.1"/>
    <property type="molecule type" value="Genomic_DNA"/>
</dbReference>
<dbReference type="Proteomes" id="UP000006502">
    <property type="component" value="Chromosome"/>
</dbReference>
<evidence type="ECO:0000256" key="1">
    <source>
        <dbReference type="SAM" id="Phobius"/>
    </source>
</evidence>
<accession>I7BJT9</accession>
<evidence type="ECO:0000313" key="3">
    <source>
        <dbReference type="Proteomes" id="UP000006502"/>
    </source>
</evidence>
<keyword evidence="1" id="KW-1133">Transmembrane helix</keyword>
<dbReference type="AlphaFoldDB" id="I7BJT9"/>
<sequence>MLKEVFTVLGSLAGVGVLGTSGYGLLMWTDQYHSSYKSCPKNPSDRDFYRTNGGYELCKYR</sequence>